<evidence type="ECO:0000313" key="2">
    <source>
        <dbReference type="EMBL" id="GII57674.1"/>
    </source>
</evidence>
<name>A0A8J3VB23_9ACTN</name>
<dbReference type="RefSeq" id="WP_203947791.1">
    <property type="nucleotide sequence ID" value="NZ_BOOR01000054.1"/>
</dbReference>
<accession>A0A8J3VB23</accession>
<reference evidence="2" key="1">
    <citation type="submission" date="2021-01" db="EMBL/GenBank/DDBJ databases">
        <title>Whole genome shotgun sequence of Planotetraspora thailandica NBRC 104271.</title>
        <authorList>
            <person name="Komaki H."/>
            <person name="Tamura T."/>
        </authorList>
    </citation>
    <scope>NUCLEOTIDE SEQUENCE</scope>
    <source>
        <strain evidence="2">NBRC 104271</strain>
    </source>
</reference>
<comment type="caution">
    <text evidence="2">The sequence shown here is derived from an EMBL/GenBank/DDBJ whole genome shotgun (WGS) entry which is preliminary data.</text>
</comment>
<dbReference type="EMBL" id="BOOR01000054">
    <property type="protein sequence ID" value="GII57674.1"/>
    <property type="molecule type" value="Genomic_DNA"/>
</dbReference>
<protein>
    <recommendedName>
        <fullName evidence="1">CHAT domain-containing protein</fullName>
    </recommendedName>
</protein>
<dbReference type="Proteomes" id="UP000605992">
    <property type="component" value="Unassembled WGS sequence"/>
</dbReference>
<proteinExistence type="predicted"/>
<dbReference type="Pfam" id="PF12770">
    <property type="entry name" value="CHAT"/>
    <property type="match status" value="1"/>
</dbReference>
<feature type="domain" description="CHAT" evidence="1">
    <location>
        <begin position="303"/>
        <end position="576"/>
    </location>
</feature>
<keyword evidence="3" id="KW-1185">Reference proteome</keyword>
<evidence type="ECO:0000313" key="3">
    <source>
        <dbReference type="Proteomes" id="UP000605992"/>
    </source>
</evidence>
<gene>
    <name evidence="2" type="ORF">Pth03_60630</name>
</gene>
<evidence type="ECO:0000259" key="1">
    <source>
        <dbReference type="Pfam" id="PF12770"/>
    </source>
</evidence>
<organism evidence="2 3">
    <name type="scientific">Planotetraspora thailandica</name>
    <dbReference type="NCBI Taxonomy" id="487172"/>
    <lineage>
        <taxon>Bacteria</taxon>
        <taxon>Bacillati</taxon>
        <taxon>Actinomycetota</taxon>
        <taxon>Actinomycetes</taxon>
        <taxon>Streptosporangiales</taxon>
        <taxon>Streptosporangiaceae</taxon>
        <taxon>Planotetraspora</taxon>
    </lineage>
</organism>
<dbReference type="InterPro" id="IPR024983">
    <property type="entry name" value="CHAT_dom"/>
</dbReference>
<sequence>MFGGTRRAAKQVARLATLYGQAVRSSDMTLFEHVRDESFELTERLFQTVAAGGDPRPLIDVARLSIACELGANDWRRTAIVGFGLGAGVGALAIREAGPEVDDRLIPPGVLYRMADVVAYSAHRAGWAQMGVMMIETITSCRVGDQMLERAVERLAATADGQAALRDALAAQRHLIEEVRGEPLPAPESATVPDGTLAARVTSMLADDLRKIRSAAASGGSYHLEHPGTYAFQAAAVSGRTLLYVIAGPRAGAVIKVGTRLDGSAESLELPGLGFEEVEKALDGIRTAPRGRTSRAARLHEVLTRVGAAVWGPVLERWPELAAEPVAVVPVGETALLPLFTAITSETPVCATIDLTVVPSARGLLLASSIPAGQAAGQAEALVAGDPSMAGPHRPLTQVHHEVAEVADVYRVPPVVLGEDGAPPFPELLDRLLSAGTLHLACHGVIDHSRPLASTLVLGPGLSLRDVWTRRFASAPLAVLSACDVGGIGDRHPGEQLGFPAVLLASGARSVIGALWPVPDSPDLVRLMRGLHERITGRLAGRLGGEPSNVALGREIGALHRDGVSPSVWGPFSHMGAA</sequence>
<dbReference type="AlphaFoldDB" id="A0A8J3VB23"/>